<proteinExistence type="predicted"/>
<dbReference type="PROSITE" id="PS51450">
    <property type="entry name" value="LRR"/>
    <property type="match status" value="2"/>
</dbReference>
<dbReference type="AlphaFoldDB" id="A0A7S1SP51"/>
<feature type="region of interest" description="Disordered" evidence="4">
    <location>
        <begin position="282"/>
        <end position="324"/>
    </location>
</feature>
<keyword evidence="3" id="KW-0677">Repeat</keyword>
<evidence type="ECO:0000256" key="2">
    <source>
        <dbReference type="ARBA" id="ARBA00022614"/>
    </source>
</evidence>
<keyword evidence="2" id="KW-0433">Leucine-rich repeat</keyword>
<evidence type="ECO:0000256" key="3">
    <source>
        <dbReference type="ARBA" id="ARBA00022737"/>
    </source>
</evidence>
<name>A0A7S1SP51_9CHLO</name>
<dbReference type="InterPro" id="IPR032675">
    <property type="entry name" value="LRR_dom_sf"/>
</dbReference>
<feature type="compositionally biased region" description="Polar residues" evidence="4">
    <location>
        <begin position="284"/>
        <end position="305"/>
    </location>
</feature>
<dbReference type="GO" id="GO:0005930">
    <property type="term" value="C:axoneme"/>
    <property type="evidence" value="ECO:0007669"/>
    <property type="project" value="UniProtKB-SubCell"/>
</dbReference>
<feature type="region of interest" description="Disordered" evidence="4">
    <location>
        <begin position="241"/>
        <end position="264"/>
    </location>
</feature>
<dbReference type="CDD" id="cd21340">
    <property type="entry name" value="PPP1R42"/>
    <property type="match status" value="1"/>
</dbReference>
<evidence type="ECO:0000256" key="4">
    <source>
        <dbReference type="SAM" id="MobiDB-lite"/>
    </source>
</evidence>
<dbReference type="EMBL" id="HBGG01008997">
    <property type="protein sequence ID" value="CAD9202311.1"/>
    <property type="molecule type" value="Transcribed_RNA"/>
</dbReference>
<dbReference type="Gene3D" id="3.80.10.10">
    <property type="entry name" value="Ribonuclease Inhibitor"/>
    <property type="match status" value="2"/>
</dbReference>
<comment type="subcellular location">
    <subcellularLocation>
        <location evidence="1">Cytoplasm</location>
        <location evidence="1">Cytoskeleton</location>
        <location evidence="1">Cilium axoneme</location>
    </subcellularLocation>
</comment>
<evidence type="ECO:0000313" key="5">
    <source>
        <dbReference type="EMBL" id="CAD9202311.1"/>
    </source>
</evidence>
<sequence length="324" mass="35761">MRGWTCGGCKEWPDRLRCCGRLQMRVMYAYDNRLTHIEHLEACNRLTHVYLQNNQLTDLSGLGAIKNLAKLYVDNNAIARVEGLEGLLHLQELHISDQRLPEGISLEFGRNSMLALSRSLRVLGASRCGIADVTPLAMLRELRIANLGGNALEHDSVEGLEGMLAQMPYLHSLDLVDNPICHIPKYRDNIILMSQNLEELDGKLISGTERQFLLQLHIRKLKREQAAERREAKLMAAAAEMQKPPQQPPLQMYMHSMPASHMSPLPRAEVTLDNVAPAEAAQGGFQSRVSSGAAAQQRVPSNPGSDATGHDNPDGLSLAGVNLS</sequence>
<protein>
    <recommendedName>
        <fullName evidence="6">Dynein assembly factor 1, axonemal homolog</fullName>
    </recommendedName>
</protein>
<dbReference type="InterPro" id="IPR050836">
    <property type="entry name" value="SDS22/Internalin_LRR"/>
</dbReference>
<organism evidence="5">
    <name type="scientific">Tetraselmis chuii</name>
    <dbReference type="NCBI Taxonomy" id="63592"/>
    <lineage>
        <taxon>Eukaryota</taxon>
        <taxon>Viridiplantae</taxon>
        <taxon>Chlorophyta</taxon>
        <taxon>core chlorophytes</taxon>
        <taxon>Chlorodendrophyceae</taxon>
        <taxon>Chlorodendrales</taxon>
        <taxon>Chlorodendraceae</taxon>
        <taxon>Tetraselmis</taxon>
    </lineage>
</organism>
<dbReference type="PANTHER" id="PTHR46652">
    <property type="entry name" value="LEUCINE-RICH REPEAT AND IQ DOMAIN-CONTAINING PROTEIN 1-RELATED"/>
    <property type="match status" value="1"/>
</dbReference>
<dbReference type="InterPro" id="IPR001611">
    <property type="entry name" value="Leu-rich_rpt"/>
</dbReference>
<dbReference type="PANTHER" id="PTHR46652:SF3">
    <property type="entry name" value="LEUCINE-RICH REPEAT-CONTAINING PROTEIN 9"/>
    <property type="match status" value="1"/>
</dbReference>
<accession>A0A7S1SP51</accession>
<gene>
    <name evidence="5" type="ORF">TCHU04912_LOCUS4544</name>
</gene>
<reference evidence="5" key="1">
    <citation type="submission" date="2021-01" db="EMBL/GenBank/DDBJ databases">
        <authorList>
            <person name="Corre E."/>
            <person name="Pelletier E."/>
            <person name="Niang G."/>
            <person name="Scheremetjew M."/>
            <person name="Finn R."/>
            <person name="Kale V."/>
            <person name="Holt S."/>
            <person name="Cochrane G."/>
            <person name="Meng A."/>
            <person name="Brown T."/>
            <person name="Cohen L."/>
        </authorList>
    </citation>
    <scope>NUCLEOTIDE SEQUENCE</scope>
    <source>
        <strain evidence="5">PLY429</strain>
    </source>
</reference>
<evidence type="ECO:0008006" key="6">
    <source>
        <dbReference type="Google" id="ProtNLM"/>
    </source>
</evidence>
<evidence type="ECO:0000256" key="1">
    <source>
        <dbReference type="ARBA" id="ARBA00004430"/>
    </source>
</evidence>
<dbReference type="SUPFAM" id="SSF52075">
    <property type="entry name" value="Outer arm dynein light chain 1"/>
    <property type="match status" value="1"/>
</dbReference>